<dbReference type="EMBL" id="MKIQ01000031">
    <property type="protein sequence ID" value="OFI45731.1"/>
    <property type="molecule type" value="Genomic_DNA"/>
</dbReference>
<dbReference type="PROSITE" id="PS50850">
    <property type="entry name" value="MFS"/>
    <property type="match status" value="1"/>
</dbReference>
<evidence type="ECO:0000313" key="8">
    <source>
        <dbReference type="EMBL" id="OFI45731.1"/>
    </source>
</evidence>
<evidence type="ECO:0000259" key="7">
    <source>
        <dbReference type="PROSITE" id="PS50850"/>
    </source>
</evidence>
<keyword evidence="3 6" id="KW-0812">Transmembrane</keyword>
<dbReference type="SUPFAM" id="SSF103473">
    <property type="entry name" value="MFS general substrate transporter"/>
    <property type="match status" value="1"/>
</dbReference>
<feature type="transmembrane region" description="Helical" evidence="6">
    <location>
        <begin position="83"/>
        <end position="101"/>
    </location>
</feature>
<dbReference type="InterPro" id="IPR020846">
    <property type="entry name" value="MFS_dom"/>
</dbReference>
<dbReference type="AlphaFoldDB" id="A0A9Q5JF12"/>
<accession>A0A9Q5JF12</accession>
<gene>
    <name evidence="8" type="ORF">BG262_06960</name>
</gene>
<comment type="subcellular location">
    <subcellularLocation>
        <location evidence="1">Cell membrane</location>
        <topology evidence="1">Multi-pass membrane protein</topology>
    </subcellularLocation>
</comment>
<dbReference type="GO" id="GO:0005886">
    <property type="term" value="C:plasma membrane"/>
    <property type="evidence" value="ECO:0007669"/>
    <property type="project" value="UniProtKB-SubCell"/>
</dbReference>
<dbReference type="Proteomes" id="UP000177273">
    <property type="component" value="Unassembled WGS sequence"/>
</dbReference>
<organism evidence="8 9">
    <name type="scientific">Floricoccus penangensis</name>
    <dbReference type="NCBI Taxonomy" id="1859475"/>
    <lineage>
        <taxon>Bacteria</taxon>
        <taxon>Bacillati</taxon>
        <taxon>Bacillota</taxon>
        <taxon>Bacilli</taxon>
        <taxon>Lactobacillales</taxon>
        <taxon>Streptococcaceae</taxon>
        <taxon>Floricoccus</taxon>
    </lineage>
</organism>
<dbReference type="Gene3D" id="1.20.1250.20">
    <property type="entry name" value="MFS general substrate transporter like domains"/>
    <property type="match status" value="1"/>
</dbReference>
<proteinExistence type="predicted"/>
<evidence type="ECO:0000313" key="9">
    <source>
        <dbReference type="Proteomes" id="UP000177273"/>
    </source>
</evidence>
<protein>
    <recommendedName>
        <fullName evidence="7">Major facilitator superfamily (MFS) profile domain-containing protein</fullName>
    </recommendedName>
</protein>
<evidence type="ECO:0000256" key="2">
    <source>
        <dbReference type="ARBA" id="ARBA00022448"/>
    </source>
</evidence>
<keyword evidence="5 6" id="KW-0472">Membrane</keyword>
<evidence type="ECO:0000256" key="6">
    <source>
        <dbReference type="SAM" id="Phobius"/>
    </source>
</evidence>
<evidence type="ECO:0000256" key="5">
    <source>
        <dbReference type="ARBA" id="ARBA00023136"/>
    </source>
</evidence>
<feature type="domain" description="Major facilitator superfamily (MFS) profile" evidence="7">
    <location>
        <begin position="1"/>
        <end position="193"/>
    </location>
</feature>
<feature type="transmembrane region" description="Helical" evidence="6">
    <location>
        <begin position="113"/>
        <end position="133"/>
    </location>
</feature>
<dbReference type="Pfam" id="PF07690">
    <property type="entry name" value="MFS_1"/>
    <property type="match status" value="1"/>
</dbReference>
<feature type="transmembrane region" description="Helical" evidence="6">
    <location>
        <begin position="47"/>
        <end position="71"/>
    </location>
</feature>
<feature type="transmembrane region" description="Helical" evidence="6">
    <location>
        <begin position="165"/>
        <end position="188"/>
    </location>
</feature>
<comment type="caution">
    <text evidence="8">The sequence shown here is derived from an EMBL/GenBank/DDBJ whole genome shotgun (WGS) entry which is preliminary data.</text>
</comment>
<feature type="transmembrane region" description="Helical" evidence="6">
    <location>
        <begin position="23"/>
        <end position="41"/>
    </location>
</feature>
<name>A0A9Q5JF12_9LACT</name>
<dbReference type="InterPro" id="IPR036259">
    <property type="entry name" value="MFS_trans_sf"/>
</dbReference>
<evidence type="ECO:0000256" key="1">
    <source>
        <dbReference type="ARBA" id="ARBA00004651"/>
    </source>
</evidence>
<evidence type="ECO:0000256" key="4">
    <source>
        <dbReference type="ARBA" id="ARBA00022989"/>
    </source>
</evidence>
<keyword evidence="2" id="KW-0813">Transport</keyword>
<keyword evidence="4 6" id="KW-1133">Transmembrane helix</keyword>
<dbReference type="InterPro" id="IPR011701">
    <property type="entry name" value="MFS"/>
</dbReference>
<dbReference type="GO" id="GO:0022857">
    <property type="term" value="F:transmembrane transporter activity"/>
    <property type="evidence" value="ECO:0007669"/>
    <property type="project" value="InterPro"/>
</dbReference>
<sequence length="193" mass="21251">MLTSGIASLFAGWLLDKVGVKKTLQFGNLVIILSLALSFLAKNYHLFNISFGLLGGFGYGVSWGVVTQYYISKKYPKQKGFALSMLANCNAFGLALFSPLWTSLASTNSWKLGYQTILLSFIIIAPINIFLLGKTDKQVDPRKIVKSDSWILVFKNIFSSSKIKFSILASSICGLSMGIMDTNLVLLMKKRVA</sequence>
<reference evidence="9" key="1">
    <citation type="submission" date="2016-09" db="EMBL/GenBank/DDBJ databases">
        <title>Draft genome sequence of a novel species of the family Streptococcaceae isolated from flowers.</title>
        <authorList>
            <person name="Chuah L.-O."/>
            <person name="Yap K.-P."/>
            <person name="Thong K.L."/>
            <person name="Liong M.T."/>
            <person name="Ahmad R."/>
            <person name="Rusul G."/>
        </authorList>
    </citation>
    <scope>NUCLEOTIDE SEQUENCE [LARGE SCALE GENOMIC DNA]</scope>
    <source>
        <strain evidence="9">HibF3</strain>
    </source>
</reference>
<evidence type="ECO:0000256" key="3">
    <source>
        <dbReference type="ARBA" id="ARBA00022692"/>
    </source>
</evidence>
<keyword evidence="9" id="KW-1185">Reference proteome</keyword>